<proteinExistence type="inferred from homology"/>
<keyword evidence="2" id="KW-0052">Apoplast</keyword>
<dbReference type="EMBL" id="QGNW01000718">
    <property type="protein sequence ID" value="RVW64582.1"/>
    <property type="molecule type" value="Genomic_DNA"/>
</dbReference>
<dbReference type="AlphaFoldDB" id="A0A438FX89"/>
<dbReference type="PANTHER" id="PTHR31279">
    <property type="entry name" value="PROTEIN EXORDIUM-LIKE 5"/>
    <property type="match status" value="1"/>
</dbReference>
<name>A0A438FX89_VITVI</name>
<comment type="caution">
    <text evidence="6">The sequence shown here is derived from an EMBL/GenBank/DDBJ whole genome shotgun (WGS) entry which is preliminary data.</text>
</comment>
<evidence type="ECO:0000313" key="7">
    <source>
        <dbReference type="Proteomes" id="UP000288805"/>
    </source>
</evidence>
<dbReference type="OrthoDB" id="2016249at2759"/>
<evidence type="ECO:0000313" key="6">
    <source>
        <dbReference type="EMBL" id="RVW64582.1"/>
    </source>
</evidence>
<protein>
    <submittedName>
        <fullName evidence="6">Protein EXORDIUM-like 3</fullName>
    </submittedName>
</protein>
<keyword evidence="3" id="KW-0964">Secreted</keyword>
<evidence type="ECO:0000256" key="2">
    <source>
        <dbReference type="ARBA" id="ARBA00022523"/>
    </source>
</evidence>
<dbReference type="Proteomes" id="UP000288805">
    <property type="component" value="Unassembled WGS sequence"/>
</dbReference>
<comment type="similarity">
    <text evidence="5">Belongs to the EXORDIUM family.</text>
</comment>
<dbReference type="InterPro" id="IPR006766">
    <property type="entry name" value="EXORDIUM-like"/>
</dbReference>
<keyword evidence="4" id="KW-0732">Signal</keyword>
<dbReference type="PANTHER" id="PTHR31279:SF4">
    <property type="entry name" value="PROTEIN EXORDIUM-LIKE 5"/>
    <property type="match status" value="1"/>
</dbReference>
<organism evidence="6 7">
    <name type="scientific">Vitis vinifera</name>
    <name type="common">Grape</name>
    <dbReference type="NCBI Taxonomy" id="29760"/>
    <lineage>
        <taxon>Eukaryota</taxon>
        <taxon>Viridiplantae</taxon>
        <taxon>Streptophyta</taxon>
        <taxon>Embryophyta</taxon>
        <taxon>Tracheophyta</taxon>
        <taxon>Spermatophyta</taxon>
        <taxon>Magnoliopsida</taxon>
        <taxon>eudicotyledons</taxon>
        <taxon>Gunneridae</taxon>
        <taxon>Pentapetalae</taxon>
        <taxon>rosids</taxon>
        <taxon>Vitales</taxon>
        <taxon>Vitaceae</taxon>
        <taxon>Viteae</taxon>
        <taxon>Vitis</taxon>
    </lineage>
</organism>
<evidence type="ECO:0000256" key="3">
    <source>
        <dbReference type="ARBA" id="ARBA00022525"/>
    </source>
</evidence>
<reference evidence="6 7" key="1">
    <citation type="journal article" date="2018" name="PLoS Genet.">
        <title>Population sequencing reveals clonal diversity and ancestral inbreeding in the grapevine cultivar Chardonnay.</title>
        <authorList>
            <person name="Roach M.J."/>
            <person name="Johnson D.L."/>
            <person name="Bohlmann J."/>
            <person name="van Vuuren H.J."/>
            <person name="Jones S.J."/>
            <person name="Pretorius I.S."/>
            <person name="Schmidt S.A."/>
            <person name="Borneman A.R."/>
        </authorList>
    </citation>
    <scope>NUCLEOTIDE SEQUENCE [LARGE SCALE GENOMIC DNA]</scope>
    <source>
        <strain evidence="7">cv. Chardonnay</strain>
        <tissue evidence="6">Leaf</tissue>
    </source>
</reference>
<evidence type="ECO:0000256" key="5">
    <source>
        <dbReference type="ARBA" id="ARBA00023591"/>
    </source>
</evidence>
<dbReference type="Pfam" id="PF04674">
    <property type="entry name" value="Phi_1"/>
    <property type="match status" value="1"/>
</dbReference>
<accession>A0A438FX89</accession>
<dbReference type="GO" id="GO:0048046">
    <property type="term" value="C:apoplast"/>
    <property type="evidence" value="ECO:0007669"/>
    <property type="project" value="UniProtKB-SubCell"/>
</dbReference>
<sequence>MFLSTKFKPYFLLTPALPWKPMIPSQRCVTQSLPPEALASSQKFEGSLDLARLRYPMGLTGTNVSKLVLAADEHAGQRYAYSAQLTAHALLGPAGGRQCGSCRSFPSGPPERNLPESNLRRRRHAGLPLRRRWFPFSFSFLSMDDCMFHYAWVKNSAKQCPDVRTHLFAVPAYTIGGRLPAPSPPHRDVGVDGVISGIEHELAELSSNPLVNTWCCNIPSSWFIGAHHGPFGRS</sequence>
<evidence type="ECO:0000256" key="1">
    <source>
        <dbReference type="ARBA" id="ARBA00004271"/>
    </source>
</evidence>
<evidence type="ECO:0000256" key="4">
    <source>
        <dbReference type="ARBA" id="ARBA00022729"/>
    </source>
</evidence>
<comment type="subcellular location">
    <subcellularLocation>
        <location evidence="1">Secreted</location>
        <location evidence="1">Extracellular space</location>
        <location evidence="1">Apoplast</location>
    </subcellularLocation>
</comment>
<gene>
    <name evidence="6" type="primary">EXL3_5</name>
    <name evidence="6" type="ORF">CK203_048540</name>
</gene>